<proteinExistence type="inferred from homology"/>
<dbReference type="InterPro" id="IPR013320">
    <property type="entry name" value="ConA-like_dom_sf"/>
</dbReference>
<name>A0A1M5LLT3_9BACT</name>
<comment type="similarity">
    <text evidence="1">Belongs to the glycosyl hydrolase 16 family.</text>
</comment>
<dbReference type="InterPro" id="IPR000601">
    <property type="entry name" value="PKD_dom"/>
</dbReference>
<organism evidence="4 5">
    <name type="scientific">Chryseolinea serpens</name>
    <dbReference type="NCBI Taxonomy" id="947013"/>
    <lineage>
        <taxon>Bacteria</taxon>
        <taxon>Pseudomonadati</taxon>
        <taxon>Bacteroidota</taxon>
        <taxon>Cytophagia</taxon>
        <taxon>Cytophagales</taxon>
        <taxon>Fulvivirgaceae</taxon>
        <taxon>Chryseolinea</taxon>
    </lineage>
</organism>
<gene>
    <name evidence="4" type="ORF">SAMN04488109_1284</name>
</gene>
<dbReference type="InterPro" id="IPR050546">
    <property type="entry name" value="Glycosyl_Hydrlase_16"/>
</dbReference>
<dbReference type="GO" id="GO:0005975">
    <property type="term" value="P:carbohydrate metabolic process"/>
    <property type="evidence" value="ECO:0007669"/>
    <property type="project" value="InterPro"/>
</dbReference>
<evidence type="ECO:0000256" key="1">
    <source>
        <dbReference type="ARBA" id="ARBA00006865"/>
    </source>
</evidence>
<dbReference type="OrthoDB" id="9776255at2"/>
<dbReference type="Pfam" id="PF00722">
    <property type="entry name" value="Glyco_hydro_16"/>
    <property type="match status" value="1"/>
</dbReference>
<feature type="domain" description="GH16" evidence="3">
    <location>
        <begin position="123"/>
        <end position="370"/>
    </location>
</feature>
<accession>A0A1M5LLT3</accession>
<evidence type="ECO:0000313" key="5">
    <source>
        <dbReference type="Proteomes" id="UP000184212"/>
    </source>
</evidence>
<dbReference type="PANTHER" id="PTHR10963">
    <property type="entry name" value="GLYCOSYL HYDROLASE-RELATED"/>
    <property type="match status" value="1"/>
</dbReference>
<protein>
    <submittedName>
        <fullName evidence="4">Glycosyl hydrolases family 16</fullName>
    </submittedName>
</protein>
<sequence length="370" mass="40569">MKSKRGATIFLTAFLFTVLGCGDDDADQPLTLPTNLQMETTVNTAGTGLVSVVATADNENFFLFYFGEDASETPVKSTDGKATHTYKTSGTYTIKVQAHTTAEAFVSLNKDVQVTVGSGELVIPTTGYTTPTSYSGMTLVWQDEFDGAALNTADWTFETGTSTNGWGNHELEYYRQENTTVKDGYLVITAKKENFQSSAYTSSRIKTQGKKAFQYGRIDMRAVLPKGKGIWPALWMLGSNITTVNWPACGEIDMMEMVGGGAGDKTVYGTAHWDNAGQHASYGGSKQLSNGIFNDEFHVFSIVWTASSIKWYVDDVQYQVIDTTPAGLAAFQKEFFLIFNLAVGGDWPGSPDDTTLFPQRMIVDYVRVFQ</sequence>
<evidence type="ECO:0000259" key="2">
    <source>
        <dbReference type="PROSITE" id="PS50093"/>
    </source>
</evidence>
<dbReference type="PROSITE" id="PS50093">
    <property type="entry name" value="PKD"/>
    <property type="match status" value="1"/>
</dbReference>
<dbReference type="SUPFAM" id="SSF49899">
    <property type="entry name" value="Concanavalin A-like lectins/glucanases"/>
    <property type="match status" value="1"/>
</dbReference>
<dbReference type="InterPro" id="IPR000757">
    <property type="entry name" value="Beta-glucanase-like"/>
</dbReference>
<dbReference type="GO" id="GO:0004553">
    <property type="term" value="F:hydrolase activity, hydrolyzing O-glycosyl compounds"/>
    <property type="evidence" value="ECO:0007669"/>
    <property type="project" value="InterPro"/>
</dbReference>
<dbReference type="STRING" id="947013.SAMN04488109_1284"/>
<dbReference type="EMBL" id="FQWQ01000001">
    <property type="protein sequence ID" value="SHG65916.1"/>
    <property type="molecule type" value="Genomic_DNA"/>
</dbReference>
<feature type="domain" description="PKD" evidence="2">
    <location>
        <begin position="62"/>
        <end position="121"/>
    </location>
</feature>
<dbReference type="Gene3D" id="2.60.120.200">
    <property type="match status" value="1"/>
</dbReference>
<dbReference type="InterPro" id="IPR035986">
    <property type="entry name" value="PKD_dom_sf"/>
</dbReference>
<keyword evidence="5" id="KW-1185">Reference proteome</keyword>
<dbReference type="RefSeq" id="WP_073134851.1">
    <property type="nucleotide sequence ID" value="NZ_FQWQ01000001.1"/>
</dbReference>
<dbReference type="CDD" id="cd08023">
    <property type="entry name" value="GH16_laminarinase_like"/>
    <property type="match status" value="1"/>
</dbReference>
<dbReference type="PROSITE" id="PS51762">
    <property type="entry name" value="GH16_2"/>
    <property type="match status" value="1"/>
</dbReference>
<keyword evidence="4" id="KW-0378">Hydrolase</keyword>
<dbReference type="Proteomes" id="UP000184212">
    <property type="component" value="Unassembled WGS sequence"/>
</dbReference>
<dbReference type="PANTHER" id="PTHR10963:SF55">
    <property type="entry name" value="GLYCOSIDE HYDROLASE FAMILY 16 PROTEIN"/>
    <property type="match status" value="1"/>
</dbReference>
<reference evidence="4 5" key="1">
    <citation type="submission" date="2016-11" db="EMBL/GenBank/DDBJ databases">
        <authorList>
            <person name="Jaros S."/>
            <person name="Januszkiewicz K."/>
            <person name="Wedrychowicz H."/>
        </authorList>
    </citation>
    <scope>NUCLEOTIDE SEQUENCE [LARGE SCALE GENOMIC DNA]</scope>
    <source>
        <strain evidence="4 5">DSM 24574</strain>
    </source>
</reference>
<dbReference type="AlphaFoldDB" id="A0A1M5LLT3"/>
<dbReference type="SUPFAM" id="SSF49299">
    <property type="entry name" value="PKD domain"/>
    <property type="match status" value="1"/>
</dbReference>
<dbReference type="PROSITE" id="PS51257">
    <property type="entry name" value="PROKAR_LIPOPROTEIN"/>
    <property type="match status" value="1"/>
</dbReference>
<evidence type="ECO:0000259" key="3">
    <source>
        <dbReference type="PROSITE" id="PS51762"/>
    </source>
</evidence>
<evidence type="ECO:0000313" key="4">
    <source>
        <dbReference type="EMBL" id="SHG65916.1"/>
    </source>
</evidence>